<dbReference type="InterPro" id="IPR007163">
    <property type="entry name" value="VCA0040-like"/>
</dbReference>
<dbReference type="RefSeq" id="WP_073993504.1">
    <property type="nucleotide sequence ID" value="NZ_FQYT01000011.1"/>
</dbReference>
<evidence type="ECO:0000313" key="2">
    <source>
        <dbReference type="EMBL" id="SHJ04939.1"/>
    </source>
</evidence>
<organism evidence="2 3">
    <name type="scientific">Parasporobacterium paucivorans DSM 15970</name>
    <dbReference type="NCBI Taxonomy" id="1122934"/>
    <lineage>
        <taxon>Bacteria</taxon>
        <taxon>Bacillati</taxon>
        <taxon>Bacillota</taxon>
        <taxon>Clostridia</taxon>
        <taxon>Lachnospirales</taxon>
        <taxon>Lachnospiraceae</taxon>
        <taxon>Parasporobacterium</taxon>
    </lineage>
</organism>
<dbReference type="AlphaFoldDB" id="A0A1M6G4Q6"/>
<sequence length="272" mass="28954">MINILKGIMTAISLLVPGVSGGTMMIVLGVYDKAIESISELISRRLVHIKMLIQLAIGGIIGLVLFSNAMLYVLKAYPYVTSFLFLGIVVTGLYAILNKLERKEFRIYHVLFFVAGLAVALVMTHGKGGQLVSLDGSSVIRVLVILIAGIIIAVALILPGISTSYLLLALGVYNETLEAIKSIDIGFLLPLAIGVILGVLLTTKLLEYLMKNHPNPTYLTILGFVIGSLGGIYPGIPASSSSRIGCAVAFLVGAAIMVAIQVFMKKHPGTED</sequence>
<evidence type="ECO:0000313" key="3">
    <source>
        <dbReference type="Proteomes" id="UP000184342"/>
    </source>
</evidence>
<dbReference type="Proteomes" id="UP000184342">
    <property type="component" value="Unassembled WGS sequence"/>
</dbReference>
<dbReference type="Pfam" id="PF04018">
    <property type="entry name" value="VCA0040-like"/>
    <property type="match status" value="1"/>
</dbReference>
<feature type="transmembrane region" description="Helical" evidence="1">
    <location>
        <begin position="243"/>
        <end position="264"/>
    </location>
</feature>
<feature type="transmembrane region" description="Helical" evidence="1">
    <location>
        <begin position="218"/>
        <end position="236"/>
    </location>
</feature>
<feature type="transmembrane region" description="Helical" evidence="1">
    <location>
        <begin position="105"/>
        <end position="123"/>
    </location>
</feature>
<keyword evidence="1" id="KW-0472">Membrane</keyword>
<gene>
    <name evidence="2" type="ORF">SAMN02745691_01254</name>
</gene>
<keyword evidence="3" id="KW-1185">Reference proteome</keyword>
<reference evidence="2 3" key="1">
    <citation type="submission" date="2016-11" db="EMBL/GenBank/DDBJ databases">
        <authorList>
            <person name="Jaros S."/>
            <person name="Januszkiewicz K."/>
            <person name="Wedrychowicz H."/>
        </authorList>
    </citation>
    <scope>NUCLEOTIDE SEQUENCE [LARGE SCALE GENOMIC DNA]</scope>
    <source>
        <strain evidence="2 3">DSM 15970</strain>
    </source>
</reference>
<feature type="transmembrane region" description="Helical" evidence="1">
    <location>
        <begin position="12"/>
        <end position="31"/>
    </location>
</feature>
<keyword evidence="1" id="KW-0812">Transmembrane</keyword>
<accession>A0A1M6G4Q6</accession>
<name>A0A1M6G4Q6_9FIRM</name>
<keyword evidence="1" id="KW-1133">Transmembrane helix</keyword>
<feature type="transmembrane region" description="Helical" evidence="1">
    <location>
        <begin position="143"/>
        <end position="173"/>
    </location>
</feature>
<dbReference type="PANTHER" id="PTHR37308">
    <property type="entry name" value="INTEGRAL MEMBRANE PROTEIN"/>
    <property type="match status" value="1"/>
</dbReference>
<dbReference type="STRING" id="1122934.SAMN02745691_01254"/>
<feature type="transmembrane region" description="Helical" evidence="1">
    <location>
        <begin position="52"/>
        <end position="73"/>
    </location>
</feature>
<feature type="transmembrane region" description="Helical" evidence="1">
    <location>
        <begin position="185"/>
        <end position="206"/>
    </location>
</feature>
<evidence type="ECO:0000256" key="1">
    <source>
        <dbReference type="SAM" id="Phobius"/>
    </source>
</evidence>
<dbReference type="EMBL" id="FQYT01000011">
    <property type="protein sequence ID" value="SHJ04939.1"/>
    <property type="molecule type" value="Genomic_DNA"/>
</dbReference>
<protein>
    <submittedName>
        <fullName evidence="2">Putative membrane protein</fullName>
    </submittedName>
</protein>
<dbReference type="PANTHER" id="PTHR37308:SF1">
    <property type="entry name" value="POLYPRENYL-PHOSPHATE TRANSPORTER"/>
    <property type="match status" value="1"/>
</dbReference>
<proteinExistence type="predicted"/>
<feature type="transmembrane region" description="Helical" evidence="1">
    <location>
        <begin position="79"/>
        <end position="98"/>
    </location>
</feature>